<reference evidence="1" key="1">
    <citation type="submission" date="2020-10" db="EMBL/GenBank/DDBJ databases">
        <authorList>
            <person name="Kikuchi T."/>
        </authorList>
    </citation>
    <scope>NUCLEOTIDE SEQUENCE</scope>
    <source>
        <strain evidence="1">NKZ352</strain>
    </source>
</reference>
<dbReference type="AlphaFoldDB" id="A0A8S1HMC2"/>
<protein>
    <submittedName>
        <fullName evidence="1">Uncharacterized protein</fullName>
    </submittedName>
</protein>
<sequence length="284" mass="33168">MEEEEEYQELKPSCSSNGHWGEISQFFNRHHERNLAERWNLFRGDEESSSGNKEYDHLANIASVYRTATVPMKQKEGKTSFTCELCLEEKTYELPRSEIGKIDRSSAPASSEARPGDVCPICAVILPRGTLIDHFVMTHQEVFEIVDDVKNRDLDVIDFNSHAETLIHEELFDAKLSRNATVRYKQIGRRKSLFQAFVAFDGRRQSFIDDYRGNKDVSFIFRLALVKKRPAYRWYCVLCEEEHFQDLRFYDDISVKIFALAHLIEKHNQYMDDMYGADVLDNEL</sequence>
<gene>
    <name evidence="1" type="ORF">CAUJ_LOCUS12948</name>
</gene>
<organism evidence="1 2">
    <name type="scientific">Caenorhabditis auriculariae</name>
    <dbReference type="NCBI Taxonomy" id="2777116"/>
    <lineage>
        <taxon>Eukaryota</taxon>
        <taxon>Metazoa</taxon>
        <taxon>Ecdysozoa</taxon>
        <taxon>Nematoda</taxon>
        <taxon>Chromadorea</taxon>
        <taxon>Rhabditida</taxon>
        <taxon>Rhabditina</taxon>
        <taxon>Rhabditomorpha</taxon>
        <taxon>Rhabditoidea</taxon>
        <taxon>Rhabditidae</taxon>
        <taxon>Peloderinae</taxon>
        <taxon>Caenorhabditis</taxon>
    </lineage>
</organism>
<comment type="caution">
    <text evidence="1">The sequence shown here is derived from an EMBL/GenBank/DDBJ whole genome shotgun (WGS) entry which is preliminary data.</text>
</comment>
<dbReference type="Proteomes" id="UP000835052">
    <property type="component" value="Unassembled WGS sequence"/>
</dbReference>
<evidence type="ECO:0000313" key="2">
    <source>
        <dbReference type="Proteomes" id="UP000835052"/>
    </source>
</evidence>
<proteinExistence type="predicted"/>
<accession>A0A8S1HMC2</accession>
<evidence type="ECO:0000313" key="1">
    <source>
        <dbReference type="EMBL" id="CAD6197038.1"/>
    </source>
</evidence>
<name>A0A8S1HMC2_9PELO</name>
<dbReference type="EMBL" id="CAJGYM010000084">
    <property type="protein sequence ID" value="CAD6197038.1"/>
    <property type="molecule type" value="Genomic_DNA"/>
</dbReference>
<keyword evidence="2" id="KW-1185">Reference proteome</keyword>